<comment type="similarity">
    <text evidence="1 2">Belongs to the flagella basal body rod proteins family.</text>
</comment>
<comment type="subcellular location">
    <subcellularLocation>
        <location evidence="2">Bacterial flagellum basal body</location>
    </subcellularLocation>
</comment>
<keyword evidence="5" id="KW-0969">Cilium</keyword>
<gene>
    <name evidence="5" type="ORF">ACFSUF_24260</name>
</gene>
<dbReference type="InterPro" id="IPR001444">
    <property type="entry name" value="Flag_bb_rod_N"/>
</dbReference>
<name>A0ABW5PJP7_9BACL</name>
<evidence type="ECO:0000256" key="2">
    <source>
        <dbReference type="RuleBase" id="RU362116"/>
    </source>
</evidence>
<dbReference type="InterPro" id="IPR020013">
    <property type="entry name" value="Flagellar_FlgE/F/G"/>
</dbReference>
<reference evidence="6" key="1">
    <citation type="journal article" date="2019" name="Int. J. Syst. Evol. Microbiol.">
        <title>The Global Catalogue of Microorganisms (GCM) 10K type strain sequencing project: providing services to taxonomists for standard genome sequencing and annotation.</title>
        <authorList>
            <consortium name="The Broad Institute Genomics Platform"/>
            <consortium name="The Broad Institute Genome Sequencing Center for Infectious Disease"/>
            <person name="Wu L."/>
            <person name="Ma J."/>
        </authorList>
    </citation>
    <scope>NUCLEOTIDE SEQUENCE [LARGE SCALE GENOMIC DNA]</scope>
    <source>
        <strain evidence="6">KCTC 3950</strain>
    </source>
</reference>
<dbReference type="Proteomes" id="UP001597541">
    <property type="component" value="Unassembled WGS sequence"/>
</dbReference>
<dbReference type="Pfam" id="PF00460">
    <property type="entry name" value="Flg_bb_rod"/>
    <property type="match status" value="1"/>
</dbReference>
<dbReference type="SUPFAM" id="SSF117143">
    <property type="entry name" value="Flagellar hook protein flgE"/>
    <property type="match status" value="1"/>
</dbReference>
<keyword evidence="6" id="KW-1185">Reference proteome</keyword>
<keyword evidence="5" id="KW-0282">Flagellum</keyword>
<feature type="domain" description="Flagellar basal-body/hook protein C-terminal" evidence="4">
    <location>
        <begin position="247"/>
        <end position="291"/>
    </location>
</feature>
<comment type="caution">
    <text evidence="5">The sequence shown here is derived from an EMBL/GenBank/DDBJ whole genome shotgun (WGS) entry which is preliminary data.</text>
</comment>
<dbReference type="RefSeq" id="WP_377607476.1">
    <property type="nucleotide sequence ID" value="NZ_JBHUME010000019.1"/>
</dbReference>
<keyword evidence="5" id="KW-0966">Cell projection</keyword>
<dbReference type="PANTHER" id="PTHR30435">
    <property type="entry name" value="FLAGELLAR PROTEIN"/>
    <property type="match status" value="1"/>
</dbReference>
<evidence type="ECO:0000259" key="3">
    <source>
        <dbReference type="Pfam" id="PF00460"/>
    </source>
</evidence>
<dbReference type="InterPro" id="IPR010930">
    <property type="entry name" value="Flg_bb/hook_C_dom"/>
</dbReference>
<dbReference type="NCBIfam" id="TIGR03506">
    <property type="entry name" value="FlgEFG_subfam"/>
    <property type="match status" value="1"/>
</dbReference>
<evidence type="ECO:0000313" key="5">
    <source>
        <dbReference type="EMBL" id="MFD2615525.1"/>
    </source>
</evidence>
<accession>A0ABW5PJP7</accession>
<evidence type="ECO:0000313" key="6">
    <source>
        <dbReference type="Proteomes" id="UP001597541"/>
    </source>
</evidence>
<protein>
    <submittedName>
        <fullName evidence="5">Flagellar hook-basal body protein</fullName>
    </submittedName>
</protein>
<dbReference type="PANTHER" id="PTHR30435:SF19">
    <property type="entry name" value="FLAGELLAR BASAL-BODY ROD PROTEIN FLGG"/>
    <property type="match status" value="1"/>
</dbReference>
<evidence type="ECO:0000259" key="4">
    <source>
        <dbReference type="Pfam" id="PF06429"/>
    </source>
</evidence>
<sequence>MNRSMITAGVSMYGLQQKLDILANNIANVNTVGYKKQEASFQDVLTNVTQQEPSFKQAGRLSPLGYKNGYGTYLANVQTNFTSGALKESGNPLDLAVQGDALFQLSVANTGAGGQTSVKTAFTRGGNFQLSSLGDSASNYLTTQDGYLVMGIPNGGNPNNPQPVKIPKDHAFTVDAYGNITTRDLTNPYARPVAAGRLLMVKPQQPEMLELTGDNTYQLKEGAPANAMSAIAFNRLNPDANQPKIYQGFLEQSNVDLADEMTELMTVQRAFQLNSRALASSDVMAGLANNLRA</sequence>
<evidence type="ECO:0000256" key="1">
    <source>
        <dbReference type="ARBA" id="ARBA00009677"/>
    </source>
</evidence>
<proteinExistence type="inferred from homology"/>
<dbReference type="EMBL" id="JBHUME010000019">
    <property type="protein sequence ID" value="MFD2615525.1"/>
    <property type="molecule type" value="Genomic_DNA"/>
</dbReference>
<organism evidence="5 6">
    <name type="scientific">Paenibacillus gansuensis</name>
    <dbReference type="NCBI Taxonomy" id="306542"/>
    <lineage>
        <taxon>Bacteria</taxon>
        <taxon>Bacillati</taxon>
        <taxon>Bacillota</taxon>
        <taxon>Bacilli</taxon>
        <taxon>Bacillales</taxon>
        <taxon>Paenibacillaceae</taxon>
        <taxon>Paenibacillus</taxon>
    </lineage>
</organism>
<dbReference type="InterPro" id="IPR037925">
    <property type="entry name" value="FlgE/F/G-like"/>
</dbReference>
<feature type="domain" description="Flagellar basal body rod protein N-terminal" evidence="3">
    <location>
        <begin position="15"/>
        <end position="35"/>
    </location>
</feature>
<keyword evidence="2" id="KW-0975">Bacterial flagellum</keyword>
<dbReference type="Pfam" id="PF06429">
    <property type="entry name" value="Flg_bbr_C"/>
    <property type="match status" value="1"/>
</dbReference>